<organism evidence="3">
    <name type="scientific">Candidatus Methanomethylicus mesodigestus</name>
    <dbReference type="NCBI Taxonomy" id="1867258"/>
    <lineage>
        <taxon>Archaea</taxon>
        <taxon>Thermoproteota</taxon>
        <taxon>Methanosuratincolia</taxon>
        <taxon>Candidatus Methanomethylicales</taxon>
        <taxon>Candidatus Methanomethylicaceae</taxon>
        <taxon>Candidatus Methanomethylicus</taxon>
    </lineage>
</organism>
<dbReference type="InterPro" id="IPR011047">
    <property type="entry name" value="Quinoprotein_ADH-like_sf"/>
</dbReference>
<feature type="transmembrane region" description="Helical" evidence="1">
    <location>
        <begin position="639"/>
        <end position="658"/>
    </location>
</feature>
<keyword evidence="1" id="KW-0812">Transmembrane</keyword>
<keyword evidence="1" id="KW-0472">Membrane</keyword>
<keyword evidence="1" id="KW-1133">Transmembrane helix</keyword>
<dbReference type="Gene3D" id="2.40.128.630">
    <property type="match status" value="1"/>
</dbReference>
<dbReference type="SUPFAM" id="SSF50998">
    <property type="entry name" value="Quinoprotein alcohol dehydrogenase-like"/>
    <property type="match status" value="2"/>
</dbReference>
<feature type="transmembrane region" description="Helical" evidence="1">
    <location>
        <begin position="577"/>
        <end position="594"/>
    </location>
</feature>
<dbReference type="AlphaFoldDB" id="A0A7C3FBI8"/>
<accession>A0A7C3FBI8</accession>
<dbReference type="PANTHER" id="PTHR34512">
    <property type="entry name" value="CELL SURFACE PROTEIN"/>
    <property type="match status" value="1"/>
</dbReference>
<dbReference type="SMART" id="SM00564">
    <property type="entry name" value="PQQ"/>
    <property type="match status" value="7"/>
</dbReference>
<feature type="transmembrane region" description="Helical" evidence="1">
    <location>
        <begin position="679"/>
        <end position="702"/>
    </location>
</feature>
<name>A0A7C3FBI8_9CREN</name>
<feature type="domain" description="Pyrrolo-quinoline quinone repeat" evidence="2">
    <location>
        <begin position="337"/>
        <end position="510"/>
    </location>
</feature>
<gene>
    <name evidence="3" type="ORF">ENS19_00475</name>
</gene>
<feature type="domain" description="Pyrrolo-quinoline quinone repeat" evidence="2">
    <location>
        <begin position="170"/>
        <end position="248"/>
    </location>
</feature>
<dbReference type="InterPro" id="IPR018391">
    <property type="entry name" value="PQQ_b-propeller_rpt"/>
</dbReference>
<dbReference type="InterPro" id="IPR002372">
    <property type="entry name" value="PQQ_rpt_dom"/>
</dbReference>
<proteinExistence type="predicted"/>
<dbReference type="EMBL" id="DSTX01000001">
    <property type="protein sequence ID" value="HFK19741.1"/>
    <property type="molecule type" value="Genomic_DNA"/>
</dbReference>
<comment type="caution">
    <text evidence="3">The sequence shown here is derived from an EMBL/GenBank/DDBJ whole genome shotgun (WGS) entry which is preliminary data.</text>
</comment>
<dbReference type="InterPro" id="IPR015943">
    <property type="entry name" value="WD40/YVTN_repeat-like_dom_sf"/>
</dbReference>
<dbReference type="Gene3D" id="2.130.10.10">
    <property type="entry name" value="YVTN repeat-like/Quinoprotein amine dehydrogenase"/>
    <property type="match status" value="2"/>
</dbReference>
<evidence type="ECO:0000259" key="2">
    <source>
        <dbReference type="Pfam" id="PF13360"/>
    </source>
</evidence>
<feature type="transmembrane region" description="Helical" evidence="1">
    <location>
        <begin position="606"/>
        <end position="627"/>
    </location>
</feature>
<evidence type="ECO:0000256" key="1">
    <source>
        <dbReference type="SAM" id="Phobius"/>
    </source>
</evidence>
<dbReference type="PANTHER" id="PTHR34512:SF30">
    <property type="entry name" value="OUTER MEMBRANE PROTEIN ASSEMBLY FACTOR BAMB"/>
    <property type="match status" value="1"/>
</dbReference>
<reference evidence="3" key="1">
    <citation type="journal article" date="2020" name="mSystems">
        <title>Genome- and Community-Level Interaction Insights into Carbon Utilization and Element Cycling Functions of Hydrothermarchaeota in Hydrothermal Sediment.</title>
        <authorList>
            <person name="Zhou Z."/>
            <person name="Liu Y."/>
            <person name="Xu W."/>
            <person name="Pan J."/>
            <person name="Luo Z.H."/>
            <person name="Li M."/>
        </authorList>
    </citation>
    <scope>NUCLEOTIDE SEQUENCE [LARGE SCALE GENOMIC DNA]</scope>
    <source>
        <strain evidence="3">SpSt-468</strain>
    </source>
</reference>
<evidence type="ECO:0000313" key="3">
    <source>
        <dbReference type="EMBL" id="HFK19741.1"/>
    </source>
</evidence>
<protein>
    <recommendedName>
        <fullName evidence="2">Pyrrolo-quinoline quinone repeat domain-containing protein</fullName>
    </recommendedName>
</protein>
<dbReference type="Pfam" id="PF13360">
    <property type="entry name" value="PQQ_2"/>
    <property type="match status" value="2"/>
</dbReference>
<sequence>MPNKLLLGAITLLTFLPLIHLIGLVAAPPPSQAQNATLQLQCLYSNYPVTTDERITIIGNLSPARSGTITLYWSINNSGFIYRWNGTTTNGIISRTFGFCCPGVWGFRLVWEGDDEYNGATSNQIFITVISPVASDDWAKFRHDIANTGHSPSSAQITNQTNWVYTSPGAIRASPAIANGVVYVGSFGGSVYAVNATTGALLWSYLTGGHIWSSPAVSNGIVYVGANDNYLYALNAATGEKLWAFDTGGAVFSSPAIYEGTVYIGSIDNRVYALNAATGTQFWNYTTGGQVRASPAIAEGVLYIASEDGYIYALNAFTGANLWVSPTYPGDSYTCSSPAVSGGIVYVGAWDGKLYAFNASTGERLWYHTTGGIIESSPAVANGMVFVGSDDGSLLAVDAVTGRMIWFVSVGSQVYSSPAVAGGIVYFGTWGGDVYALNATTGATKWTYRTGNGVFSSPAIANGMMCIGSYDSKLYAFGTYTESYPPPYEEREDEWVPATESAVQAAAVAGVATAVVSLAPAAFTNPIGGIWDRILERIKDLIPTNLKKWLEYFLLSKRKMRLQAKIGSKFMPTPSEVLAYIVSIVMLAITFAYAKASSVEELASILPIYFATGIIVGLVKRYFTIAFLRSRGVWTEHKVWLFGLALLVFTTIAFRMPFATPTRNVNYSEKYTGRLKATVAISWVLIGLAFAGLFALLMPFGFVQLGSAGLAMCVIGALFDTFPIPPLVGKSLFDHNKILWAMLFALTVAIYIAWLMLM</sequence>
<feature type="transmembrane region" description="Helical" evidence="1">
    <location>
        <begin position="738"/>
        <end position="757"/>
    </location>
</feature>